<evidence type="ECO:0000256" key="2">
    <source>
        <dbReference type="SAM" id="Phobius"/>
    </source>
</evidence>
<accession>A0A9N7NHF9</accession>
<feature type="compositionally biased region" description="Acidic residues" evidence="1">
    <location>
        <begin position="495"/>
        <end position="508"/>
    </location>
</feature>
<comment type="caution">
    <text evidence="4">The sequence shown here is derived from an EMBL/GenBank/DDBJ whole genome shotgun (WGS) entry which is preliminary data.</text>
</comment>
<dbReference type="Proteomes" id="UP001153555">
    <property type="component" value="Unassembled WGS sequence"/>
</dbReference>
<dbReference type="AlphaFoldDB" id="A0A9N7NHF9"/>
<evidence type="ECO:0000259" key="3">
    <source>
        <dbReference type="Pfam" id="PF10536"/>
    </source>
</evidence>
<dbReference type="PANTHER" id="PTHR33538:SF2">
    <property type="entry name" value="PROTEIN GAMETE EXPRESSED 1"/>
    <property type="match status" value="1"/>
</dbReference>
<keyword evidence="2" id="KW-0472">Membrane</keyword>
<feature type="domain" description="Aminotransferase-like plant mobile" evidence="3">
    <location>
        <begin position="630"/>
        <end position="857"/>
    </location>
</feature>
<proteinExistence type="predicted"/>
<sequence length="859" mass="97332">MMSGKAFSEFSMEALHDPNGVQLIGKAKIKMQGPDSCWQAAYENVFGGCSKTLADQELRTRLAWHLSDCFQRHTGRPSFPYCDPKSIMKNCLTNLDANEHKIFLEYFLETTSICHQLQSDAFKRQTERLVNELKSTAEYAEVKLEKIEEQGELLLQNSKHVHESLASIDLQTQQVAKTSRVVEDRVSSVLKYSEKIHEQSKGIEDSQVELREGQVKMKESLVEGMVLLENSYKSLGVEIVNMRNEAVEIEKEIGKVGDAMSLKMSVLQSKADDIGDIAGTSLDKQKQLLDGQSVALEGLNFLTKFQSKALEESRETLQRLAEFGHKQQEELLQKQKQLHQSHDQLVENSKLIIAAQEAFESKQASMFLAIDKLFSLHSAMLFESRVIITFFVYSIAIFIIYMLTSIKQAYNVRHRLYLDYIDVNMNVMQNGGRDYEVLNHQMLLTLMEKVNIMQSGKGLLSWDDMDADSEVNWSSWVDTELPEEVNLRLARLDTEADEHNEEEDDNSEQDERGEERGEEENDVDEEEGSDSHTPSPARVGSKTSSSKSGSEWLVKEPVPGGPIDGTIIPSFCVHVAYQVWTTGEKKTLKMHTRALTLNWLVEWMKDNDDLRNEVVGTGLSHLPACMHDTIDVSLINAFIERWQPDTNTFHLPFGEMTIMLHGVERILRIPIDGEPVNKDLTSTEVQELVKKLCKVDKIDMHSFYQSGGVTNVSVVNTLMRNPGVDIQRQVEGWLWLALGSTLFVDKSGNRIRPGPLHEIQKGIDTLSSYSWGSAVLAHMYRQMGMASRIDAGGIIGCLTLLQTWIYEYFPTFRPHMFPHVIEEGQARTCRWKVDSKASKASSVALDGYRRQLDNLEASD</sequence>
<dbReference type="InterPro" id="IPR040346">
    <property type="entry name" value="GEX1/Brambleberry"/>
</dbReference>
<reference evidence="4" key="1">
    <citation type="submission" date="2019-12" db="EMBL/GenBank/DDBJ databases">
        <authorList>
            <person name="Scholes J."/>
        </authorList>
    </citation>
    <scope>NUCLEOTIDE SEQUENCE</scope>
</reference>
<dbReference type="Pfam" id="PF10536">
    <property type="entry name" value="PMD"/>
    <property type="match status" value="1"/>
</dbReference>
<feature type="non-terminal residue" evidence="4">
    <location>
        <position position="859"/>
    </location>
</feature>
<dbReference type="OrthoDB" id="377549at2759"/>
<protein>
    <submittedName>
        <fullName evidence="4">Protein GAMETE EXPRESSED 1</fullName>
    </submittedName>
</protein>
<dbReference type="EMBL" id="CACSLK010027833">
    <property type="protein sequence ID" value="CAA0831891.1"/>
    <property type="molecule type" value="Genomic_DNA"/>
</dbReference>
<feature type="compositionally biased region" description="Acidic residues" evidence="1">
    <location>
        <begin position="516"/>
        <end position="528"/>
    </location>
</feature>
<name>A0A9N7NHF9_STRHE</name>
<dbReference type="InterPro" id="IPR019557">
    <property type="entry name" value="AminoTfrase-like_pln_mobile"/>
</dbReference>
<feature type="transmembrane region" description="Helical" evidence="2">
    <location>
        <begin position="386"/>
        <end position="406"/>
    </location>
</feature>
<evidence type="ECO:0000313" key="4">
    <source>
        <dbReference type="EMBL" id="CAA0831891.1"/>
    </source>
</evidence>
<evidence type="ECO:0000256" key="1">
    <source>
        <dbReference type="SAM" id="MobiDB-lite"/>
    </source>
</evidence>
<keyword evidence="2" id="KW-0812">Transmembrane</keyword>
<feature type="compositionally biased region" description="Low complexity" evidence="1">
    <location>
        <begin position="540"/>
        <end position="550"/>
    </location>
</feature>
<keyword evidence="5" id="KW-1185">Reference proteome</keyword>
<dbReference type="PANTHER" id="PTHR33538">
    <property type="entry name" value="PROTEIN GAMETE EXPRESSED 1"/>
    <property type="match status" value="1"/>
</dbReference>
<feature type="region of interest" description="Disordered" evidence="1">
    <location>
        <begin position="493"/>
        <end position="557"/>
    </location>
</feature>
<gene>
    <name evidence="4" type="ORF">SHERM_27203</name>
</gene>
<evidence type="ECO:0000313" key="5">
    <source>
        <dbReference type="Proteomes" id="UP001153555"/>
    </source>
</evidence>
<keyword evidence="2" id="KW-1133">Transmembrane helix</keyword>
<organism evidence="4 5">
    <name type="scientific">Striga hermonthica</name>
    <name type="common">Purple witchweed</name>
    <name type="synonym">Buchnera hermonthica</name>
    <dbReference type="NCBI Taxonomy" id="68872"/>
    <lineage>
        <taxon>Eukaryota</taxon>
        <taxon>Viridiplantae</taxon>
        <taxon>Streptophyta</taxon>
        <taxon>Embryophyta</taxon>
        <taxon>Tracheophyta</taxon>
        <taxon>Spermatophyta</taxon>
        <taxon>Magnoliopsida</taxon>
        <taxon>eudicotyledons</taxon>
        <taxon>Gunneridae</taxon>
        <taxon>Pentapetalae</taxon>
        <taxon>asterids</taxon>
        <taxon>lamiids</taxon>
        <taxon>Lamiales</taxon>
        <taxon>Orobanchaceae</taxon>
        <taxon>Buchnereae</taxon>
        <taxon>Striga</taxon>
    </lineage>
</organism>
<feature type="transmembrane region" description="Helical" evidence="2">
    <location>
        <begin position="789"/>
        <end position="809"/>
    </location>
</feature>